<keyword evidence="2" id="KW-1185">Reference proteome</keyword>
<organism evidence="1 2">
    <name type="scientific">Microvirga aerilata</name>
    <dbReference type="NCBI Taxonomy" id="670292"/>
    <lineage>
        <taxon>Bacteria</taxon>
        <taxon>Pseudomonadati</taxon>
        <taxon>Pseudomonadota</taxon>
        <taxon>Alphaproteobacteria</taxon>
        <taxon>Hyphomicrobiales</taxon>
        <taxon>Methylobacteriaceae</taxon>
        <taxon>Microvirga</taxon>
    </lineage>
</organism>
<protein>
    <submittedName>
        <fullName evidence="1">Uncharacterized protein</fullName>
    </submittedName>
</protein>
<comment type="caution">
    <text evidence="1">The sequence shown here is derived from an EMBL/GenBank/DDBJ whole genome shotgun (WGS) entry which is preliminary data.</text>
</comment>
<evidence type="ECO:0000313" key="2">
    <source>
        <dbReference type="Proteomes" id="UP000605848"/>
    </source>
</evidence>
<reference evidence="1" key="1">
    <citation type="submission" date="2021-01" db="EMBL/GenBank/DDBJ databases">
        <title>Microvirga sp.</title>
        <authorList>
            <person name="Kim M.K."/>
        </authorList>
    </citation>
    <scope>NUCLEOTIDE SEQUENCE</scope>
    <source>
        <strain evidence="1">5420S-16</strain>
    </source>
</reference>
<proteinExistence type="predicted"/>
<dbReference type="EMBL" id="JAEQMY010000011">
    <property type="protein sequence ID" value="MBL0404231.1"/>
    <property type="molecule type" value="Genomic_DNA"/>
</dbReference>
<dbReference type="AlphaFoldDB" id="A0A936Z7U9"/>
<gene>
    <name evidence="1" type="ORF">JKG68_09655</name>
</gene>
<evidence type="ECO:0000313" key="1">
    <source>
        <dbReference type="EMBL" id="MBL0404231.1"/>
    </source>
</evidence>
<dbReference type="Proteomes" id="UP000605848">
    <property type="component" value="Unassembled WGS sequence"/>
</dbReference>
<sequence length="123" mass="13503">MEHIKQGLVQAGWQSLDEGDRHQLPTGFICDDDCIIQRIVGSTFDGFGQNVSDTLDSLSPSRIKIAKLNSFRVLDKPVALSNMAIISGHTPQQSRPFNVPCSSRSNRFQGFAVSSNANININQ</sequence>
<name>A0A936Z7U9_9HYPH</name>
<accession>A0A936Z7U9</accession>